<name>A0AAE0D441_COLKA</name>
<accession>A0AAE0D441</accession>
<evidence type="ECO:0000313" key="2">
    <source>
        <dbReference type="EMBL" id="KAK2741688.1"/>
    </source>
</evidence>
<comment type="caution">
    <text evidence="2">The sequence shown here is derived from an EMBL/GenBank/DDBJ whole genome shotgun (WGS) entry which is preliminary data.</text>
</comment>
<reference evidence="2" key="1">
    <citation type="submission" date="2023-02" db="EMBL/GenBank/DDBJ databases">
        <title>Colletotrichum kahawae CIFC_Que2 genome sequencing and assembly.</title>
        <authorList>
            <person name="Baroncelli R."/>
        </authorList>
    </citation>
    <scope>NUCLEOTIDE SEQUENCE</scope>
    <source>
        <strain evidence="2">CIFC_Que2</strain>
    </source>
</reference>
<evidence type="ECO:0000313" key="3">
    <source>
        <dbReference type="Proteomes" id="UP001281614"/>
    </source>
</evidence>
<gene>
    <name evidence="2" type="ORF">CKAH01_07029</name>
</gene>
<dbReference type="Proteomes" id="UP001281614">
    <property type="component" value="Unassembled WGS sequence"/>
</dbReference>
<sequence>MAEAIGVAASVVGLIATTVTIIQQVRNARDKVKRVSKTLGDVSSVLEATSETLNLVQRESQLQTTEVGTQVEAIKEVVIELQVFFDSIQKEQQKSKIHNFGRAFKSGDAEDKALAEILNRLQNARSELHTRILVTNVGLSGSLQDGYRVGLQVLQDTNVKVRQVLGLNLALAERLHNRELRRVVYSLLDPDTILLDPADVVALQLSDRPARDQASSESEAGQGQDERLRFYGNVTGDEPSIFVGSLGVEDTSKTSNSKADIRDNEFGKGAKVMVADADGEAAVNISKSFF</sequence>
<proteinExistence type="predicted"/>
<evidence type="ECO:0000256" key="1">
    <source>
        <dbReference type="SAM" id="MobiDB-lite"/>
    </source>
</evidence>
<dbReference type="AlphaFoldDB" id="A0AAE0D441"/>
<keyword evidence="3" id="KW-1185">Reference proteome</keyword>
<dbReference type="EMBL" id="VYYT01000334">
    <property type="protein sequence ID" value="KAK2741688.1"/>
    <property type="molecule type" value="Genomic_DNA"/>
</dbReference>
<organism evidence="2 3">
    <name type="scientific">Colletotrichum kahawae</name>
    <name type="common">Coffee berry disease fungus</name>
    <dbReference type="NCBI Taxonomy" id="34407"/>
    <lineage>
        <taxon>Eukaryota</taxon>
        <taxon>Fungi</taxon>
        <taxon>Dikarya</taxon>
        <taxon>Ascomycota</taxon>
        <taxon>Pezizomycotina</taxon>
        <taxon>Sordariomycetes</taxon>
        <taxon>Hypocreomycetidae</taxon>
        <taxon>Glomerellales</taxon>
        <taxon>Glomerellaceae</taxon>
        <taxon>Colletotrichum</taxon>
        <taxon>Colletotrichum gloeosporioides species complex</taxon>
    </lineage>
</organism>
<protein>
    <submittedName>
        <fullName evidence="2">Uncharacterized protein</fullName>
    </submittedName>
</protein>
<feature type="region of interest" description="Disordered" evidence="1">
    <location>
        <begin position="207"/>
        <end position="226"/>
    </location>
</feature>